<dbReference type="PROSITE" id="PS01076">
    <property type="entry name" value="ACETATE_KINASE_2"/>
    <property type="match status" value="1"/>
</dbReference>
<dbReference type="Pfam" id="PF00871">
    <property type="entry name" value="Acetate_kinase"/>
    <property type="match status" value="1"/>
</dbReference>
<dbReference type="OrthoDB" id="9771859at2"/>
<evidence type="ECO:0000313" key="12">
    <source>
        <dbReference type="Proteomes" id="UP000019591"/>
    </source>
</evidence>
<evidence type="ECO:0000256" key="6">
    <source>
        <dbReference type="ARBA" id="ARBA00022777"/>
    </source>
</evidence>
<dbReference type="PATRIC" id="fig|1286171.3.peg.2677"/>
<evidence type="ECO:0000256" key="7">
    <source>
        <dbReference type="ARBA" id="ARBA00022840"/>
    </source>
</evidence>
<dbReference type="InterPro" id="IPR011245">
    <property type="entry name" value="Butyrate_kin"/>
</dbReference>
<keyword evidence="7 9" id="KW-0067">ATP-binding</keyword>
<dbReference type="SUPFAM" id="SSF53067">
    <property type="entry name" value="Actin-like ATPase domain"/>
    <property type="match status" value="2"/>
</dbReference>
<dbReference type="InterPro" id="IPR023865">
    <property type="entry name" value="Aliphatic_acid_kinase_CS"/>
</dbReference>
<keyword evidence="5 9" id="KW-0547">Nucleotide-binding</keyword>
<gene>
    <name evidence="9 11" type="primary">buk</name>
    <name evidence="11" type="ORF">EAL2_808p04970</name>
</gene>
<dbReference type="PANTHER" id="PTHR21060:SF3">
    <property type="entry name" value="BUTYRATE KINASE 2-RELATED"/>
    <property type="match status" value="1"/>
</dbReference>
<dbReference type="HAMAP" id="MF_00542">
    <property type="entry name" value="Butyrate_kinase"/>
    <property type="match status" value="1"/>
</dbReference>
<dbReference type="InterPro" id="IPR000890">
    <property type="entry name" value="Aliphatic_acid_kin_short-chain"/>
</dbReference>
<evidence type="ECO:0000256" key="9">
    <source>
        <dbReference type="HAMAP-Rule" id="MF_00542"/>
    </source>
</evidence>
<reference evidence="11 12" key="1">
    <citation type="journal article" date="2014" name="Genome Announc.">
        <title>Complete Genome Sequence of Amino Acid-Utilizing Eubacterium acidaminophilum al-2 (DSM 3953).</title>
        <authorList>
            <person name="Poehlein A."/>
            <person name="Andreesen J.R."/>
            <person name="Daniel R."/>
        </authorList>
    </citation>
    <scope>NUCLEOTIDE SEQUENCE [LARGE SCALE GENOMIC DNA]</scope>
    <source>
        <strain evidence="11 12">DSM 3953</strain>
        <plasmid evidence="12">Plasmid EAL2_808p</plasmid>
    </source>
</reference>
<dbReference type="GO" id="GO:0008776">
    <property type="term" value="F:acetate kinase activity"/>
    <property type="evidence" value="ECO:0007669"/>
    <property type="project" value="TreeGrafter"/>
</dbReference>
<comment type="similarity">
    <text evidence="2 9 10">Belongs to the acetokinase family.</text>
</comment>
<sequence length="354" mass="38268">MKILTINPGGTSTKIAVFEDENMIMKKSIVHTAEDLAPFKTVFDEYGYRMELIVNSLAEADIDPKLLSAVVGRGGLLKPIEGGTYSINDYMINDVKNAVNGEHASNLGCVLAKSIADTVGIPSFVVDPVSVDEFMPEARITGIKDLEKASWLHALNQKAVARKVAEELDRNYSDLNFVVAHLGSGISIAAHRKGKMIDGGGGRVDGPFSPERSGGLPAYPLIDLCFSGKYSHKEMVAKVSSIGGMYDYLGTKDMIKIVEMYNEGDETAVNVLNAFVLQTAREIGAYAAVLDGKVDRIIITGGIAYSNEIVEMLKKKVLFIAPVAVVPGEEEMEALMLGAKRVLSGQEEAKEYPM</sequence>
<comment type="catalytic activity">
    <reaction evidence="8 9">
        <text>butanoate + ATP = butanoyl phosphate + ADP</text>
        <dbReference type="Rhea" id="RHEA:13585"/>
        <dbReference type="ChEBI" id="CHEBI:17968"/>
        <dbReference type="ChEBI" id="CHEBI:30616"/>
        <dbReference type="ChEBI" id="CHEBI:58079"/>
        <dbReference type="ChEBI" id="CHEBI:456216"/>
        <dbReference type="EC" id="2.7.2.7"/>
    </reaction>
</comment>
<evidence type="ECO:0000256" key="5">
    <source>
        <dbReference type="ARBA" id="ARBA00022741"/>
    </source>
</evidence>
<comment type="subcellular location">
    <subcellularLocation>
        <location evidence="1 9">Cytoplasm</location>
    </subcellularLocation>
</comment>
<protein>
    <recommendedName>
        <fullName evidence="9">Probable butyrate kinase</fullName>
        <shortName evidence="9">BK</shortName>
        <ecNumber evidence="9">2.7.2.7</ecNumber>
    </recommendedName>
    <alternativeName>
        <fullName evidence="9">Branched-chain carboxylic acid kinase</fullName>
    </alternativeName>
</protein>
<keyword evidence="12" id="KW-1185">Reference proteome</keyword>
<dbReference type="EC" id="2.7.2.7" evidence="9"/>
<keyword evidence="4 9" id="KW-0808">Transferase</keyword>
<dbReference type="PANTHER" id="PTHR21060">
    <property type="entry name" value="ACETATE KINASE"/>
    <property type="match status" value="1"/>
</dbReference>
<accession>W8TAU5</accession>
<dbReference type="Proteomes" id="UP000019591">
    <property type="component" value="Plasmid EAL2_808p"/>
</dbReference>
<evidence type="ECO:0000256" key="8">
    <source>
        <dbReference type="ARBA" id="ARBA00048596"/>
    </source>
</evidence>
<dbReference type="HOGENOM" id="CLU_048716_0_0_9"/>
<evidence type="ECO:0000256" key="4">
    <source>
        <dbReference type="ARBA" id="ARBA00022679"/>
    </source>
</evidence>
<dbReference type="GO" id="GO:0047761">
    <property type="term" value="F:butyrate kinase activity"/>
    <property type="evidence" value="ECO:0007669"/>
    <property type="project" value="UniProtKB-UniRule"/>
</dbReference>
<evidence type="ECO:0000313" key="11">
    <source>
        <dbReference type="EMBL" id="AHM58000.1"/>
    </source>
</evidence>
<dbReference type="EMBL" id="CP007453">
    <property type="protein sequence ID" value="AHM58000.1"/>
    <property type="molecule type" value="Genomic_DNA"/>
</dbReference>
<proteinExistence type="inferred from homology"/>
<dbReference type="eggNOG" id="COG3426">
    <property type="taxonomic scope" value="Bacteria"/>
</dbReference>
<name>W8TAU5_PEPAC</name>
<keyword evidence="3 9" id="KW-0963">Cytoplasm</keyword>
<dbReference type="GO" id="GO:0005524">
    <property type="term" value="F:ATP binding"/>
    <property type="evidence" value="ECO:0007669"/>
    <property type="project" value="UniProtKB-KW"/>
</dbReference>
<dbReference type="PRINTS" id="PR00471">
    <property type="entry name" value="ACETATEKNASE"/>
</dbReference>
<evidence type="ECO:0000256" key="3">
    <source>
        <dbReference type="ARBA" id="ARBA00022490"/>
    </source>
</evidence>
<evidence type="ECO:0000256" key="10">
    <source>
        <dbReference type="RuleBase" id="RU003835"/>
    </source>
</evidence>
<keyword evidence="6 9" id="KW-0418">Kinase</keyword>
<keyword evidence="11" id="KW-0614">Plasmid</keyword>
<dbReference type="CDD" id="cd24011">
    <property type="entry name" value="ASKHA_NBD_BK"/>
    <property type="match status" value="1"/>
</dbReference>
<dbReference type="Gene3D" id="3.30.420.40">
    <property type="match status" value="2"/>
</dbReference>
<evidence type="ECO:0000256" key="2">
    <source>
        <dbReference type="ARBA" id="ARBA00008748"/>
    </source>
</evidence>
<organism evidence="11 12">
    <name type="scientific">Peptoclostridium acidaminophilum DSM 3953</name>
    <dbReference type="NCBI Taxonomy" id="1286171"/>
    <lineage>
        <taxon>Bacteria</taxon>
        <taxon>Bacillati</taxon>
        <taxon>Bacillota</taxon>
        <taxon>Clostridia</taxon>
        <taxon>Peptostreptococcales</taxon>
        <taxon>Peptoclostridiaceae</taxon>
        <taxon>Peptoclostridium</taxon>
    </lineage>
</organism>
<geneLocation type="plasmid" evidence="11 12">
    <name>EAL2_808p</name>
</geneLocation>
<dbReference type="RefSeq" id="WP_025436849.1">
    <property type="nucleotide sequence ID" value="NZ_CP007453.1"/>
</dbReference>
<dbReference type="NCBIfam" id="NF002834">
    <property type="entry name" value="PRK03011.1-5"/>
    <property type="match status" value="1"/>
</dbReference>
<dbReference type="PIRSF" id="PIRSF036458">
    <property type="entry name" value="Butyrate_kin"/>
    <property type="match status" value="1"/>
</dbReference>
<dbReference type="KEGG" id="eac:EAL2_808p04970"/>
<dbReference type="GO" id="GO:0005737">
    <property type="term" value="C:cytoplasm"/>
    <property type="evidence" value="ECO:0007669"/>
    <property type="project" value="UniProtKB-SubCell"/>
</dbReference>
<dbReference type="GO" id="GO:0006083">
    <property type="term" value="P:acetate metabolic process"/>
    <property type="evidence" value="ECO:0007669"/>
    <property type="project" value="TreeGrafter"/>
</dbReference>
<dbReference type="NCBIfam" id="TIGR02707">
    <property type="entry name" value="butyr_kinase"/>
    <property type="match status" value="1"/>
</dbReference>
<dbReference type="InterPro" id="IPR043129">
    <property type="entry name" value="ATPase_NBD"/>
</dbReference>
<dbReference type="AlphaFoldDB" id="W8TAU5"/>
<evidence type="ECO:0000256" key="1">
    <source>
        <dbReference type="ARBA" id="ARBA00004496"/>
    </source>
</evidence>